<sequence length="331" mass="36990">MENKFAIIGSGAMATAMAKVIYDSGYKNIIVYGINEKELADLNKGQNLKYFPKERNIPHLNTTLDLNKAITYANYIVLALPSKIIDVVFEKILTEITKPTVIINCSKGFYPNKNISLQQGLKEKSKENKNIISVVSLLGPSHAEEIVREQFTIVTLVSDNLEESKKLQPFFNNKYFKTYLQSDEIGAEVGSVYKNILAIASGMMFAAGYGINTIAAFLTRGFAEAKKFNEFLGGKNKTLMGLTGMGDLIVTALSPLSRNYTFGYEFIKNQLTIEENKTTVEGLTGINVVKKIADHNNLSLPIVFALYEIIYLKTPISEIIEKIWNRPLKEE</sequence>
<organism evidence="15 16">
    <name type="scientific">Mesomycoplasma neurolyticum</name>
    <dbReference type="NCBI Taxonomy" id="2120"/>
    <lineage>
        <taxon>Bacteria</taxon>
        <taxon>Bacillati</taxon>
        <taxon>Mycoplasmatota</taxon>
        <taxon>Mycoplasmoidales</taxon>
        <taxon>Metamycoplasmataceae</taxon>
        <taxon>Mesomycoplasma</taxon>
    </lineage>
</organism>
<gene>
    <name evidence="15" type="primary">gpsA</name>
    <name evidence="15" type="ORF">NCTC10166_00106</name>
</gene>
<evidence type="ECO:0000256" key="1">
    <source>
        <dbReference type="ARBA" id="ARBA00011009"/>
    </source>
</evidence>
<evidence type="ECO:0000313" key="16">
    <source>
        <dbReference type="Proteomes" id="UP000289440"/>
    </source>
</evidence>
<keyword evidence="7" id="KW-1208">Phospholipid metabolism</keyword>
<dbReference type="InterPro" id="IPR036291">
    <property type="entry name" value="NAD(P)-bd_dom_sf"/>
</dbReference>
<dbReference type="KEGG" id="mnu:NCTC10166_00106"/>
<feature type="binding site" evidence="9">
    <location>
        <position position="107"/>
    </location>
    <ligand>
        <name>substrate</name>
    </ligand>
</feature>
<dbReference type="InterPro" id="IPR006109">
    <property type="entry name" value="G3P_DH_NAD-dep_C"/>
</dbReference>
<keyword evidence="5" id="KW-0443">Lipid metabolism</keyword>
<dbReference type="SUPFAM" id="SSF51735">
    <property type="entry name" value="NAD(P)-binding Rossmann-fold domains"/>
    <property type="match status" value="1"/>
</dbReference>
<keyword evidence="3 11" id="KW-0560">Oxidoreductase</keyword>
<dbReference type="InterPro" id="IPR008927">
    <property type="entry name" value="6-PGluconate_DH-like_C_sf"/>
</dbReference>
<evidence type="ECO:0000256" key="5">
    <source>
        <dbReference type="ARBA" id="ARBA00023098"/>
    </source>
</evidence>
<evidence type="ECO:0000259" key="14">
    <source>
        <dbReference type="Pfam" id="PF07479"/>
    </source>
</evidence>
<feature type="domain" description="Glycerol-3-phosphate dehydrogenase NAD-dependent C-terminal" evidence="14">
    <location>
        <begin position="183"/>
        <end position="321"/>
    </location>
</feature>
<dbReference type="PROSITE" id="PS00957">
    <property type="entry name" value="NAD_G3PDH"/>
    <property type="match status" value="1"/>
</dbReference>
<proteinExistence type="inferred from homology"/>
<keyword evidence="2" id="KW-0444">Lipid biosynthesis</keyword>
<comment type="similarity">
    <text evidence="1 11">Belongs to the NAD-dependent glycerol-3-phosphate dehydrogenase family.</text>
</comment>
<dbReference type="Gene3D" id="1.10.1040.10">
    <property type="entry name" value="N-(1-d-carboxylethyl)-l-norvaline Dehydrogenase, domain 2"/>
    <property type="match status" value="1"/>
</dbReference>
<dbReference type="PIRSF" id="PIRSF000114">
    <property type="entry name" value="Glycerol-3-P_dh"/>
    <property type="match status" value="1"/>
</dbReference>
<accession>A0A449A4G7</accession>
<name>A0A449A4G7_9BACT</name>
<dbReference type="GO" id="GO:0008654">
    <property type="term" value="P:phospholipid biosynthetic process"/>
    <property type="evidence" value="ECO:0007669"/>
    <property type="project" value="UniProtKB-KW"/>
</dbReference>
<dbReference type="PRINTS" id="PR00077">
    <property type="entry name" value="GPDHDRGNASE"/>
</dbReference>
<keyword evidence="16" id="KW-1185">Reference proteome</keyword>
<evidence type="ECO:0000313" key="15">
    <source>
        <dbReference type="EMBL" id="VEU59151.1"/>
    </source>
</evidence>
<evidence type="ECO:0000256" key="8">
    <source>
        <dbReference type="PIRSR" id="PIRSR000114-1"/>
    </source>
</evidence>
<dbReference type="Gene3D" id="3.40.50.720">
    <property type="entry name" value="NAD(P)-binding Rossmann-like Domain"/>
    <property type="match status" value="1"/>
</dbReference>
<dbReference type="EMBL" id="LR214951">
    <property type="protein sequence ID" value="VEU59151.1"/>
    <property type="molecule type" value="Genomic_DNA"/>
</dbReference>
<protein>
    <recommendedName>
        <fullName evidence="12">Glycerol-3-phosphate dehydrogenase</fullName>
        <ecNumber evidence="12">1.1.1.94</ecNumber>
    </recommendedName>
</protein>
<evidence type="ECO:0000256" key="11">
    <source>
        <dbReference type="RuleBase" id="RU000437"/>
    </source>
</evidence>
<dbReference type="EC" id="1.1.1.94" evidence="12"/>
<evidence type="ECO:0000256" key="2">
    <source>
        <dbReference type="ARBA" id="ARBA00022516"/>
    </source>
</evidence>
<dbReference type="InterPro" id="IPR006168">
    <property type="entry name" value="G3P_DH_NAD-dep"/>
</dbReference>
<dbReference type="PANTHER" id="PTHR11728">
    <property type="entry name" value="GLYCEROL-3-PHOSPHATE DEHYDROGENASE"/>
    <property type="match status" value="1"/>
</dbReference>
<comment type="catalytic activity">
    <reaction evidence="12">
        <text>sn-glycerol 3-phosphate + NADP(+) = dihydroxyacetone phosphate + NADPH + H(+)</text>
        <dbReference type="Rhea" id="RHEA:11096"/>
        <dbReference type="ChEBI" id="CHEBI:15378"/>
        <dbReference type="ChEBI" id="CHEBI:57597"/>
        <dbReference type="ChEBI" id="CHEBI:57642"/>
        <dbReference type="ChEBI" id="CHEBI:57783"/>
        <dbReference type="ChEBI" id="CHEBI:58349"/>
        <dbReference type="EC" id="1.1.1.94"/>
    </reaction>
</comment>
<feature type="active site" description="Proton acceptor" evidence="8">
    <location>
        <position position="194"/>
    </location>
</feature>
<dbReference type="NCBIfam" id="NF000942">
    <property type="entry name" value="PRK00094.1-4"/>
    <property type="match status" value="1"/>
</dbReference>
<dbReference type="RefSeq" id="WP_232018817.1">
    <property type="nucleotide sequence ID" value="NZ_LR214951.1"/>
</dbReference>
<dbReference type="GO" id="GO:0141153">
    <property type="term" value="F:glycerol-3-phosphate dehydrogenase (NADP+) activity"/>
    <property type="evidence" value="ECO:0007669"/>
    <property type="project" value="RHEA"/>
</dbReference>
<dbReference type="SUPFAM" id="SSF48179">
    <property type="entry name" value="6-phosphogluconate dehydrogenase C-terminal domain-like"/>
    <property type="match status" value="1"/>
</dbReference>
<reference evidence="15 16" key="1">
    <citation type="submission" date="2019-01" db="EMBL/GenBank/DDBJ databases">
        <authorList>
            <consortium name="Pathogen Informatics"/>
        </authorList>
    </citation>
    <scope>NUCLEOTIDE SEQUENCE [LARGE SCALE GENOMIC DNA]</scope>
    <source>
        <strain evidence="15 16">NCTC10166</strain>
    </source>
</reference>
<dbReference type="Pfam" id="PF07479">
    <property type="entry name" value="NAD_Gly3P_dh_C"/>
    <property type="match status" value="1"/>
</dbReference>
<feature type="binding site" evidence="10">
    <location>
        <position position="258"/>
    </location>
    <ligand>
        <name>NAD(+)</name>
        <dbReference type="ChEBI" id="CHEBI:57540"/>
    </ligand>
</feature>
<dbReference type="InterPro" id="IPR011128">
    <property type="entry name" value="G3P_DH_NAD-dep_N"/>
</dbReference>
<dbReference type="Proteomes" id="UP000289440">
    <property type="component" value="Chromosome"/>
</dbReference>
<dbReference type="PANTHER" id="PTHR11728:SF1">
    <property type="entry name" value="GLYCEROL-3-PHOSPHATE DEHYDROGENASE [NAD(+)] 2, CHLOROPLASTIC"/>
    <property type="match status" value="1"/>
</dbReference>
<dbReference type="GO" id="GO:0005975">
    <property type="term" value="P:carbohydrate metabolic process"/>
    <property type="evidence" value="ECO:0007669"/>
    <property type="project" value="InterPro"/>
</dbReference>
<keyword evidence="4 10" id="KW-0520">NAD</keyword>
<dbReference type="InterPro" id="IPR013328">
    <property type="entry name" value="6PGD_dom2"/>
</dbReference>
<evidence type="ECO:0000256" key="12">
    <source>
        <dbReference type="RuleBase" id="RU000439"/>
    </source>
</evidence>
<dbReference type="GO" id="GO:0046168">
    <property type="term" value="P:glycerol-3-phosphate catabolic process"/>
    <property type="evidence" value="ECO:0007669"/>
    <property type="project" value="InterPro"/>
</dbReference>
<evidence type="ECO:0000256" key="7">
    <source>
        <dbReference type="ARBA" id="ARBA00023264"/>
    </source>
</evidence>
<dbReference type="GO" id="GO:0005829">
    <property type="term" value="C:cytosol"/>
    <property type="evidence" value="ECO:0007669"/>
    <property type="project" value="TreeGrafter"/>
</dbReference>
<dbReference type="Pfam" id="PF01210">
    <property type="entry name" value="NAD_Gly3P_dh_N"/>
    <property type="match status" value="1"/>
</dbReference>
<keyword evidence="6" id="KW-0594">Phospholipid biosynthesis</keyword>
<feature type="domain" description="Glycerol-3-phosphate dehydrogenase NAD-dependent N-terminal" evidence="13">
    <location>
        <begin position="5"/>
        <end position="162"/>
    </location>
</feature>
<evidence type="ECO:0000256" key="9">
    <source>
        <dbReference type="PIRSR" id="PIRSR000114-2"/>
    </source>
</evidence>
<dbReference type="GO" id="GO:0051287">
    <property type="term" value="F:NAD binding"/>
    <property type="evidence" value="ECO:0007669"/>
    <property type="project" value="InterPro"/>
</dbReference>
<dbReference type="AlphaFoldDB" id="A0A449A4G7"/>
<evidence type="ECO:0000256" key="4">
    <source>
        <dbReference type="ARBA" id="ARBA00023027"/>
    </source>
</evidence>
<evidence type="ECO:0000256" key="3">
    <source>
        <dbReference type="ARBA" id="ARBA00023002"/>
    </source>
</evidence>
<dbReference type="NCBIfam" id="NF000940">
    <property type="entry name" value="PRK00094.1-2"/>
    <property type="match status" value="1"/>
</dbReference>
<evidence type="ECO:0000256" key="6">
    <source>
        <dbReference type="ARBA" id="ARBA00023209"/>
    </source>
</evidence>
<evidence type="ECO:0000256" key="10">
    <source>
        <dbReference type="PIRSR" id="PIRSR000114-3"/>
    </source>
</evidence>
<evidence type="ECO:0000259" key="13">
    <source>
        <dbReference type="Pfam" id="PF01210"/>
    </source>
</evidence>
<feature type="binding site" evidence="10">
    <location>
        <position position="143"/>
    </location>
    <ligand>
        <name>NAD(+)</name>
        <dbReference type="ChEBI" id="CHEBI:57540"/>
    </ligand>
</feature>
<feature type="binding site" evidence="9">
    <location>
        <begin position="258"/>
        <end position="259"/>
    </location>
    <ligand>
        <name>substrate</name>
    </ligand>
</feature>